<keyword evidence="4" id="KW-0479">Metal-binding</keyword>
<dbReference type="eggNOG" id="KOG0076">
    <property type="taxonomic scope" value="Eukaryota"/>
</dbReference>
<reference evidence="7 8" key="1">
    <citation type="journal article" date="2010" name="Proc. Natl. Acad. Sci. U.S.A.">
        <title>Insights into evolution of multicellular fungi from the assembled chromosomes of the mushroom Coprinopsis cinerea (Coprinus cinereus).</title>
        <authorList>
            <person name="Stajich J.E."/>
            <person name="Wilke S.K."/>
            <person name="Ahren D."/>
            <person name="Au C.H."/>
            <person name="Birren B.W."/>
            <person name="Borodovsky M."/>
            <person name="Burns C."/>
            <person name="Canback B."/>
            <person name="Casselton L.A."/>
            <person name="Cheng C.K."/>
            <person name="Deng J."/>
            <person name="Dietrich F.S."/>
            <person name="Fargo D.C."/>
            <person name="Farman M.L."/>
            <person name="Gathman A.C."/>
            <person name="Goldberg J."/>
            <person name="Guigo R."/>
            <person name="Hoegger P.J."/>
            <person name="Hooker J.B."/>
            <person name="Huggins A."/>
            <person name="James T.Y."/>
            <person name="Kamada T."/>
            <person name="Kilaru S."/>
            <person name="Kodira C."/>
            <person name="Kues U."/>
            <person name="Kupfer D."/>
            <person name="Kwan H.S."/>
            <person name="Lomsadze A."/>
            <person name="Li W."/>
            <person name="Lilly W.W."/>
            <person name="Ma L.J."/>
            <person name="Mackey A.J."/>
            <person name="Manning G."/>
            <person name="Martin F."/>
            <person name="Muraguchi H."/>
            <person name="Natvig D.O."/>
            <person name="Palmerini H."/>
            <person name="Ramesh M.A."/>
            <person name="Rehmeyer C.J."/>
            <person name="Roe B.A."/>
            <person name="Shenoy N."/>
            <person name="Stanke M."/>
            <person name="Ter-Hovhannisyan V."/>
            <person name="Tunlid A."/>
            <person name="Velagapudi R."/>
            <person name="Vision T.J."/>
            <person name="Zeng Q."/>
            <person name="Zolan M.E."/>
            <person name="Pukkila P.J."/>
        </authorList>
    </citation>
    <scope>NUCLEOTIDE SEQUENCE [LARGE SCALE GENOMIC DNA]</scope>
    <source>
        <strain evidence="8">Okayama-7 / 130 / ATCC MYA-4618 / FGSC 9003</strain>
    </source>
</reference>
<comment type="caution">
    <text evidence="7">The sequence shown here is derived from an EMBL/GenBank/DDBJ whole genome shotgun (WGS) entry which is preliminary data.</text>
</comment>
<dbReference type="NCBIfam" id="TIGR00231">
    <property type="entry name" value="small_GTP"/>
    <property type="match status" value="1"/>
</dbReference>
<feature type="binding site" evidence="4">
    <location>
        <position position="71"/>
    </location>
    <ligand>
        <name>Mg(2+)</name>
        <dbReference type="ChEBI" id="CHEBI:18420"/>
    </ligand>
</feature>
<keyword evidence="4" id="KW-0460">Magnesium</keyword>
<keyword evidence="6" id="KW-1133">Transmembrane helix</keyword>
<dbReference type="PRINTS" id="PR00328">
    <property type="entry name" value="SAR1GTPBP"/>
</dbReference>
<dbReference type="GO" id="GO:0005525">
    <property type="term" value="F:GTP binding"/>
    <property type="evidence" value="ECO:0007669"/>
    <property type="project" value="UniProtKB-KW"/>
</dbReference>
<evidence type="ECO:0000313" key="8">
    <source>
        <dbReference type="Proteomes" id="UP000001861"/>
    </source>
</evidence>
<sequence length="241" mass="26884">MTLQSNLTAFVIASSAAVVGLCLLSAIWSRRFHEYLTRCVKRCVVRGRKTDIVRKEEFSVIIIGLDGAGKTTLLEKIKTLYNETPGLTPDKIGPTVGQNTGKITLPSTILQFWDLGGQRGIRNIWPKYYDDCHAVVYVIDAEDRERLGEGWEVFDSVLSAPQILGVPLLLLANKQDSPLSLSVEEIRNDYEDWHQRKLESARRDRFGETEHAVAARRERLASLDVMGVSALEGDAQKNGGN</sequence>
<dbReference type="PANTHER" id="PTHR45909:SF1">
    <property type="entry name" value="ADP-RIBOSYLATION FACTOR-RELATED PROTEIN 1"/>
    <property type="match status" value="1"/>
</dbReference>
<dbReference type="GO" id="GO:0043001">
    <property type="term" value="P:Golgi to plasma membrane protein transport"/>
    <property type="evidence" value="ECO:0007669"/>
    <property type="project" value="TreeGrafter"/>
</dbReference>
<feature type="binding site" evidence="3">
    <location>
        <begin position="173"/>
        <end position="176"/>
    </location>
    <ligand>
        <name>GTP</name>
        <dbReference type="ChEBI" id="CHEBI:37565"/>
    </ligand>
</feature>
<dbReference type="GO" id="GO:0003924">
    <property type="term" value="F:GTPase activity"/>
    <property type="evidence" value="ECO:0007669"/>
    <property type="project" value="InterPro"/>
</dbReference>
<dbReference type="SMART" id="SM00178">
    <property type="entry name" value="SAR"/>
    <property type="match status" value="1"/>
</dbReference>
<evidence type="ECO:0000256" key="5">
    <source>
        <dbReference type="RuleBase" id="RU003925"/>
    </source>
</evidence>
<dbReference type="InterPro" id="IPR006689">
    <property type="entry name" value="Small_GTPase_ARF/SAR"/>
</dbReference>
<dbReference type="PANTHER" id="PTHR45909">
    <property type="entry name" value="ADP-RIBOSYLATION FACTOR-RELATED PROTEIN 1"/>
    <property type="match status" value="1"/>
</dbReference>
<dbReference type="STRING" id="240176.A8N787"/>
<feature type="binding site" evidence="4">
    <location>
        <position position="95"/>
    </location>
    <ligand>
        <name>Mg(2+)</name>
        <dbReference type="ChEBI" id="CHEBI:18420"/>
    </ligand>
</feature>
<dbReference type="Gene3D" id="3.40.50.300">
    <property type="entry name" value="P-loop containing nucleotide triphosphate hydrolases"/>
    <property type="match status" value="1"/>
</dbReference>
<evidence type="ECO:0000256" key="6">
    <source>
        <dbReference type="SAM" id="Phobius"/>
    </source>
</evidence>
<dbReference type="KEGG" id="cci:CC1G_03230"/>
<dbReference type="Proteomes" id="UP000001861">
    <property type="component" value="Unassembled WGS sequence"/>
</dbReference>
<keyword evidence="2 3" id="KW-0342">GTP-binding</keyword>
<dbReference type="SUPFAM" id="SSF52540">
    <property type="entry name" value="P-loop containing nucleoside triphosphate hydrolases"/>
    <property type="match status" value="1"/>
</dbReference>
<dbReference type="InterPro" id="IPR024156">
    <property type="entry name" value="Small_GTPase_ARF"/>
</dbReference>
<evidence type="ECO:0000256" key="3">
    <source>
        <dbReference type="PIRSR" id="PIRSR606689-1"/>
    </source>
</evidence>
<dbReference type="GO" id="GO:0006886">
    <property type="term" value="P:intracellular protein transport"/>
    <property type="evidence" value="ECO:0007669"/>
    <property type="project" value="TreeGrafter"/>
</dbReference>
<keyword evidence="1 3" id="KW-0547">Nucleotide-binding</keyword>
<dbReference type="InterPro" id="IPR005225">
    <property type="entry name" value="Small_GTP-bd"/>
</dbReference>
<evidence type="ECO:0000256" key="2">
    <source>
        <dbReference type="ARBA" id="ARBA00023134"/>
    </source>
</evidence>
<dbReference type="GO" id="GO:0034067">
    <property type="term" value="P:protein localization to Golgi apparatus"/>
    <property type="evidence" value="ECO:0007669"/>
    <property type="project" value="TreeGrafter"/>
</dbReference>
<dbReference type="InterPro" id="IPR027417">
    <property type="entry name" value="P-loop_NTPase"/>
</dbReference>
<keyword evidence="6" id="KW-0472">Membrane</keyword>
<feature type="transmembrane region" description="Helical" evidence="6">
    <location>
        <begin position="6"/>
        <end position="28"/>
    </location>
</feature>
<dbReference type="SMART" id="SM00177">
    <property type="entry name" value="ARF"/>
    <property type="match status" value="1"/>
</dbReference>
<dbReference type="AlphaFoldDB" id="A8N787"/>
<accession>A8N787</accession>
<evidence type="ECO:0000256" key="4">
    <source>
        <dbReference type="PIRSR" id="PIRSR606689-2"/>
    </source>
</evidence>
<proteinExistence type="inferred from homology"/>
<gene>
    <name evidence="7" type="ORF">CC1G_03230</name>
</gene>
<feature type="binding site" evidence="3">
    <location>
        <begin position="64"/>
        <end position="71"/>
    </location>
    <ligand>
        <name>GTP</name>
        <dbReference type="ChEBI" id="CHEBI:37565"/>
    </ligand>
</feature>
<dbReference type="GeneID" id="6007137"/>
<dbReference type="Pfam" id="PF00025">
    <property type="entry name" value="Arf"/>
    <property type="match status" value="1"/>
</dbReference>
<organism evidence="7 8">
    <name type="scientific">Coprinopsis cinerea (strain Okayama-7 / 130 / ATCC MYA-4618 / FGSC 9003)</name>
    <name type="common">Inky cap fungus</name>
    <name type="synonym">Hormographiella aspergillata</name>
    <dbReference type="NCBI Taxonomy" id="240176"/>
    <lineage>
        <taxon>Eukaryota</taxon>
        <taxon>Fungi</taxon>
        <taxon>Dikarya</taxon>
        <taxon>Basidiomycota</taxon>
        <taxon>Agaricomycotina</taxon>
        <taxon>Agaricomycetes</taxon>
        <taxon>Agaricomycetidae</taxon>
        <taxon>Agaricales</taxon>
        <taxon>Agaricineae</taxon>
        <taxon>Psathyrellaceae</taxon>
        <taxon>Coprinopsis</taxon>
    </lineage>
</organism>
<dbReference type="RefSeq" id="XP_001830693.2">
    <property type="nucleotide sequence ID" value="XM_001830641.2"/>
</dbReference>
<keyword evidence="6" id="KW-0812">Transmembrane</keyword>
<dbReference type="GO" id="GO:0046872">
    <property type="term" value="F:metal ion binding"/>
    <property type="evidence" value="ECO:0007669"/>
    <property type="project" value="UniProtKB-KW"/>
</dbReference>
<keyword evidence="8" id="KW-1185">Reference proteome</keyword>
<dbReference type="HOGENOM" id="CLU_040729_7_3_1"/>
<name>A8N787_COPC7</name>
<feature type="binding site" evidence="3">
    <location>
        <position position="117"/>
    </location>
    <ligand>
        <name>GTP</name>
        <dbReference type="ChEBI" id="CHEBI:37565"/>
    </ligand>
</feature>
<protein>
    <submittedName>
        <fullName evidence="7">ADP-ribosylation factor-like protein 3</fullName>
    </submittedName>
</protein>
<dbReference type="OrthoDB" id="414781at2759"/>
<dbReference type="GO" id="GO:0005794">
    <property type="term" value="C:Golgi apparatus"/>
    <property type="evidence" value="ECO:0007669"/>
    <property type="project" value="TreeGrafter"/>
</dbReference>
<dbReference type="VEuPathDB" id="FungiDB:CC1G_03230"/>
<dbReference type="EMBL" id="AACS02000003">
    <property type="protein sequence ID" value="EAU91062.2"/>
    <property type="molecule type" value="Genomic_DNA"/>
</dbReference>
<dbReference type="OMA" id="HGFYKYM"/>
<dbReference type="PROSITE" id="PS51417">
    <property type="entry name" value="ARF"/>
    <property type="match status" value="1"/>
</dbReference>
<evidence type="ECO:0000313" key="7">
    <source>
        <dbReference type="EMBL" id="EAU91062.2"/>
    </source>
</evidence>
<comment type="similarity">
    <text evidence="5">Belongs to the small GTPase superfamily. Arf family.</text>
</comment>
<evidence type="ECO:0000256" key="1">
    <source>
        <dbReference type="ARBA" id="ARBA00022741"/>
    </source>
</evidence>
<dbReference type="InParanoid" id="A8N787"/>